<proteinExistence type="predicted"/>
<evidence type="ECO:0000259" key="2">
    <source>
        <dbReference type="Pfam" id="PF13449"/>
    </source>
</evidence>
<keyword evidence="4" id="KW-1185">Reference proteome</keyword>
<dbReference type="RefSeq" id="WP_068240645.1">
    <property type="nucleotide sequence ID" value="NZ_LPUY01000020.1"/>
</dbReference>
<dbReference type="EMBL" id="LPUY01000020">
    <property type="protein sequence ID" value="KUP94336.1"/>
    <property type="molecule type" value="Genomic_DNA"/>
</dbReference>
<organism evidence="3 4">
    <name type="scientific">Tritonibacter horizontis</name>
    <dbReference type="NCBI Taxonomy" id="1768241"/>
    <lineage>
        <taxon>Bacteria</taxon>
        <taxon>Pseudomonadati</taxon>
        <taxon>Pseudomonadota</taxon>
        <taxon>Alphaproteobacteria</taxon>
        <taxon>Rhodobacterales</taxon>
        <taxon>Paracoccaceae</taxon>
        <taxon>Tritonibacter</taxon>
    </lineage>
</organism>
<dbReference type="InterPro" id="IPR014567">
    <property type="entry name" value="UCP031900"/>
</dbReference>
<comment type="caution">
    <text evidence="3">The sequence shown here is derived from an EMBL/GenBank/DDBJ whole genome shotgun (WGS) entry which is preliminary data.</text>
</comment>
<reference evidence="3 4" key="1">
    <citation type="submission" date="2015-12" db="EMBL/GenBank/DDBJ databases">
        <title>Genome sequence of the marine Rhodobacteraceae strain O3.65, Candidatus Tritonibacter horizontis.</title>
        <authorList>
            <person name="Poehlein A."/>
            <person name="Giebel H.A."/>
            <person name="Voget S."/>
            <person name="Brinkhoff T."/>
        </authorList>
    </citation>
    <scope>NUCLEOTIDE SEQUENCE [LARGE SCALE GENOMIC DNA]</scope>
    <source>
        <strain evidence="3 4">O3.65</strain>
    </source>
</reference>
<keyword evidence="1" id="KW-0732">Signal</keyword>
<evidence type="ECO:0000313" key="4">
    <source>
        <dbReference type="Proteomes" id="UP000068382"/>
    </source>
</evidence>
<feature type="signal peptide" evidence="1">
    <location>
        <begin position="1"/>
        <end position="26"/>
    </location>
</feature>
<sequence length="310" mass="34251">MRRRTLVRLTTLSSGLVLICCAAAWAASAVWNVARAESNSAQHISSFRWHEAPDWFGGFSGIELTGDGTGFVAITDRSHIVEGQISRDGDRIAGVSITRHDRLLDADGAPIRPEVEDSEGLTIVGRNTYFVSFETPHRVLAYSPTGVHELPTPKSFRKFRYNGSFESLASDATGQLLLISEKPPRKPDVPRVWRWTESKGWRGAGPYPELDGFLPVGADFGPDGAVYVLERKFVSVGFRSRLRRFTLTPTGLEGGAILLNTPLARHDNLEGVSIWQDSAGGLRATMISDDNFLWLQRTEIVEYRLPDLPG</sequence>
<feature type="domain" description="Phytase-like" evidence="2">
    <location>
        <begin position="55"/>
        <end position="292"/>
    </location>
</feature>
<dbReference type="InterPro" id="IPR027372">
    <property type="entry name" value="Phytase-like_dom"/>
</dbReference>
<gene>
    <name evidence="3" type="ORF">TRIHO_08140</name>
</gene>
<feature type="chain" id="PRO_5007288788" description="Phytase-like domain-containing protein" evidence="1">
    <location>
        <begin position="27"/>
        <end position="310"/>
    </location>
</feature>
<dbReference type="PATRIC" id="fig|1768241.3.peg.840"/>
<evidence type="ECO:0000313" key="3">
    <source>
        <dbReference type="EMBL" id="KUP94336.1"/>
    </source>
</evidence>
<protein>
    <recommendedName>
        <fullName evidence="2">Phytase-like domain-containing protein</fullName>
    </recommendedName>
</protein>
<dbReference type="OrthoDB" id="9798693at2"/>
<dbReference type="Pfam" id="PF13449">
    <property type="entry name" value="Phytase-like"/>
    <property type="match status" value="1"/>
</dbReference>
<evidence type="ECO:0000256" key="1">
    <source>
        <dbReference type="SAM" id="SignalP"/>
    </source>
</evidence>
<dbReference type="SUPFAM" id="SSF101898">
    <property type="entry name" value="NHL repeat"/>
    <property type="match status" value="1"/>
</dbReference>
<name>A0A132C1H5_9RHOB</name>
<dbReference type="Proteomes" id="UP000068382">
    <property type="component" value="Unassembled WGS sequence"/>
</dbReference>
<dbReference type="PIRSF" id="PIRSF031900">
    <property type="entry name" value="UCP031900"/>
    <property type="match status" value="1"/>
</dbReference>
<accession>A0A132C1H5</accession>
<dbReference type="AlphaFoldDB" id="A0A132C1H5"/>